<dbReference type="AlphaFoldDB" id="A0AAN7XZH0"/>
<organism evidence="2 3">
    <name type="scientific">Eleginops maclovinus</name>
    <name type="common">Patagonian blennie</name>
    <name type="synonym">Eleginus maclovinus</name>
    <dbReference type="NCBI Taxonomy" id="56733"/>
    <lineage>
        <taxon>Eukaryota</taxon>
        <taxon>Metazoa</taxon>
        <taxon>Chordata</taxon>
        <taxon>Craniata</taxon>
        <taxon>Vertebrata</taxon>
        <taxon>Euteleostomi</taxon>
        <taxon>Actinopterygii</taxon>
        <taxon>Neopterygii</taxon>
        <taxon>Teleostei</taxon>
        <taxon>Neoteleostei</taxon>
        <taxon>Acanthomorphata</taxon>
        <taxon>Eupercaria</taxon>
        <taxon>Perciformes</taxon>
        <taxon>Notothenioidei</taxon>
        <taxon>Eleginopidae</taxon>
        <taxon>Eleginops</taxon>
    </lineage>
</organism>
<dbReference type="Pfam" id="PF17919">
    <property type="entry name" value="RT_RNaseH_2"/>
    <property type="match status" value="1"/>
</dbReference>
<evidence type="ECO:0000259" key="1">
    <source>
        <dbReference type="Pfam" id="PF17919"/>
    </source>
</evidence>
<evidence type="ECO:0000313" key="2">
    <source>
        <dbReference type="EMBL" id="KAK5868930.1"/>
    </source>
</evidence>
<dbReference type="SUPFAM" id="SSF56672">
    <property type="entry name" value="DNA/RNA polymerases"/>
    <property type="match status" value="1"/>
</dbReference>
<reference evidence="2 3" key="1">
    <citation type="journal article" date="2023" name="Genes (Basel)">
        <title>Chromosome-Level Genome Assembly and Circadian Gene Repertoire of the Patagonia Blennie Eleginops maclovinus-The Closest Ancestral Proxy of Antarctic Cryonotothenioids.</title>
        <authorList>
            <person name="Cheng C.C."/>
            <person name="Rivera-Colon A.G."/>
            <person name="Minhas B.F."/>
            <person name="Wilson L."/>
            <person name="Rayamajhi N."/>
            <person name="Vargas-Chacoff L."/>
            <person name="Catchen J.M."/>
        </authorList>
    </citation>
    <scope>NUCLEOTIDE SEQUENCE [LARGE SCALE GENOMIC DNA]</scope>
    <source>
        <strain evidence="2">JMC-PN-2008</strain>
    </source>
</reference>
<sequence length="382" mass="44371">MANKDHVAKVRQFLNRCREKNIKLNADNFRLRRQEVPNIGHLLTADGLKIDPDKVRTVRDMPRPTDVKGVQRLVGMVNYLSKFYQHLSDDCEILRQLTHRDNMWDWTEMHEEAFCRLKDNIAKAPVLKYYNPKEELTLQCDALETGLGAALTQKGEPVAFGSRALTETERGYAIIEKECLAFVFGMENFHQYTYGRKVTVQSDHKPLENIVKKPLLSAPKRLQRMLLRLQRYDIDVNYVPGCDMLLADTLSRAYLMESSTTGLVEAEIETINMVDYLPISEERLSTIRSATREDKTLQTLNKTIQKVWSPNKKDTPMDIMHYYSFQEELSVQDEIIFRGQRAVIPDTLRSEIIRCIHSAHLGWRMPQTRERMCLLAGNEQTY</sequence>
<name>A0AAN7XZH0_ELEMC</name>
<dbReference type="CDD" id="cd09274">
    <property type="entry name" value="RNase_HI_RT_Ty3"/>
    <property type="match status" value="1"/>
</dbReference>
<proteinExistence type="predicted"/>
<dbReference type="FunFam" id="3.10.20.370:FF:000001">
    <property type="entry name" value="Retrovirus-related Pol polyprotein from transposon 17.6-like protein"/>
    <property type="match status" value="1"/>
</dbReference>
<gene>
    <name evidence="2" type="ORF">PBY51_009902</name>
</gene>
<dbReference type="InterPro" id="IPR041577">
    <property type="entry name" value="RT_RNaseH_2"/>
</dbReference>
<dbReference type="PANTHER" id="PTHR37984:SF8">
    <property type="entry name" value="CCHC-TYPE DOMAIN-CONTAINING PROTEIN"/>
    <property type="match status" value="1"/>
</dbReference>
<dbReference type="Gene3D" id="3.30.70.270">
    <property type="match status" value="1"/>
</dbReference>
<comment type="caution">
    <text evidence="2">The sequence shown here is derived from an EMBL/GenBank/DDBJ whole genome shotgun (WGS) entry which is preliminary data.</text>
</comment>
<feature type="domain" description="Reverse transcriptase/retrotransposon-derived protein RNase H-like" evidence="1">
    <location>
        <begin position="106"/>
        <end position="200"/>
    </location>
</feature>
<protein>
    <recommendedName>
        <fullName evidence="1">Reverse transcriptase/retrotransposon-derived protein RNase H-like domain-containing protein</fullName>
    </recommendedName>
</protein>
<evidence type="ECO:0000313" key="3">
    <source>
        <dbReference type="Proteomes" id="UP001346869"/>
    </source>
</evidence>
<dbReference type="InterPro" id="IPR050951">
    <property type="entry name" value="Retrovirus_Pol_polyprotein"/>
</dbReference>
<dbReference type="FunFam" id="3.30.70.270:FF:000026">
    <property type="entry name" value="Transposon Ty3-G Gag-Pol polyprotein"/>
    <property type="match status" value="1"/>
</dbReference>
<dbReference type="PANTHER" id="PTHR37984">
    <property type="entry name" value="PROTEIN CBG26694"/>
    <property type="match status" value="1"/>
</dbReference>
<accession>A0AAN7XZH0</accession>
<dbReference type="EMBL" id="JAUZQC010000007">
    <property type="protein sequence ID" value="KAK5868930.1"/>
    <property type="molecule type" value="Genomic_DNA"/>
</dbReference>
<dbReference type="InterPro" id="IPR043502">
    <property type="entry name" value="DNA/RNA_pol_sf"/>
</dbReference>
<dbReference type="InterPro" id="IPR043128">
    <property type="entry name" value="Rev_trsase/Diguanyl_cyclase"/>
</dbReference>
<keyword evidence="3" id="KW-1185">Reference proteome</keyword>
<dbReference type="Proteomes" id="UP001346869">
    <property type="component" value="Unassembled WGS sequence"/>
</dbReference>
<reference evidence="2 3" key="2">
    <citation type="journal article" date="2023" name="Mol. Biol. Evol.">
        <title>Genomics of Secondarily Temperate Adaptation in the Only Non-Antarctic Icefish.</title>
        <authorList>
            <person name="Rivera-Colon A.G."/>
            <person name="Rayamajhi N."/>
            <person name="Minhas B.F."/>
            <person name="Madrigal G."/>
            <person name="Bilyk K.T."/>
            <person name="Yoon V."/>
            <person name="Hune M."/>
            <person name="Gregory S."/>
            <person name="Cheng C.H.C."/>
            <person name="Catchen J.M."/>
        </authorList>
    </citation>
    <scope>NUCLEOTIDE SEQUENCE [LARGE SCALE GENOMIC DNA]</scope>
    <source>
        <strain evidence="2">JMC-PN-2008</strain>
    </source>
</reference>